<keyword evidence="6" id="KW-0598">Phosphotransferase system</keyword>
<dbReference type="GO" id="GO:0016301">
    <property type="term" value="F:kinase activity"/>
    <property type="evidence" value="ECO:0007669"/>
    <property type="project" value="UniProtKB-KW"/>
</dbReference>
<accession>A0A7X5SX61</accession>
<dbReference type="InterPro" id="IPR036878">
    <property type="entry name" value="Glu_permease_IIB"/>
</dbReference>
<evidence type="ECO:0000256" key="3">
    <source>
        <dbReference type="ARBA" id="ARBA00022475"/>
    </source>
</evidence>
<evidence type="ECO:0000256" key="10">
    <source>
        <dbReference type="ARBA" id="ARBA00023136"/>
    </source>
</evidence>
<reference evidence="17 18" key="1">
    <citation type="submission" date="2017-09" db="EMBL/GenBank/DDBJ databases">
        <title>FDA dAtabase for Regulatory Grade micrObial Sequences (FDA-ARGOS): Supporting development and validation of Infectious Disease Dx tests.</title>
        <authorList>
            <person name="Kerrigan L."/>
            <person name="Long C."/>
            <person name="Tallon L.J."/>
            <person name="Sadzewicz L."/>
            <person name="Ott S."/>
            <person name="Zhao X."/>
            <person name="Nagaraj S."/>
            <person name="Vavikolanu K."/>
            <person name="Aluvathingal J."/>
            <person name="Nadendla S."/>
            <person name="Sichtig H."/>
        </authorList>
    </citation>
    <scope>NUCLEOTIDE SEQUENCE [LARGE SCALE GENOMIC DNA]</scope>
    <source>
        <strain evidence="17 18">FDAARGOS_423</strain>
    </source>
</reference>
<dbReference type="Pfam" id="PF00367">
    <property type="entry name" value="PTS_EIIB"/>
    <property type="match status" value="1"/>
</dbReference>
<evidence type="ECO:0000256" key="11">
    <source>
        <dbReference type="PROSITE-ProRule" id="PRU00421"/>
    </source>
</evidence>
<dbReference type="InterPro" id="IPR011299">
    <property type="entry name" value="PTS_IIBC_glc"/>
</dbReference>
<keyword evidence="9 12" id="KW-1133">Transmembrane helix</keyword>
<dbReference type="Gene3D" id="2.70.70.10">
    <property type="entry name" value="Glucose Permease (Domain IIA)"/>
    <property type="match status" value="1"/>
</dbReference>
<dbReference type="PROSITE" id="PS00371">
    <property type="entry name" value="PTS_EIIA_TYPE_1_HIS"/>
    <property type="match status" value="1"/>
</dbReference>
<dbReference type="NCBIfam" id="TIGR02002">
    <property type="entry name" value="PTS-II-BC-glcB"/>
    <property type="match status" value="1"/>
</dbReference>
<dbReference type="GO" id="GO:0009401">
    <property type="term" value="P:phosphoenolpyruvate-dependent sugar phosphotransferase system"/>
    <property type="evidence" value="ECO:0007669"/>
    <property type="project" value="UniProtKB-KW"/>
</dbReference>
<feature type="transmembrane region" description="Helical" evidence="12">
    <location>
        <begin position="90"/>
        <end position="111"/>
    </location>
</feature>
<dbReference type="Pfam" id="PF00358">
    <property type="entry name" value="PTS_EIIA_1"/>
    <property type="match status" value="1"/>
</dbReference>
<dbReference type="PANTHER" id="PTHR30009:SF20">
    <property type="entry name" value="PTS SYSTEM GLUCOSE-SPECIFIC EIICB COMPONENT-RELATED"/>
    <property type="match status" value="1"/>
</dbReference>
<evidence type="ECO:0000256" key="6">
    <source>
        <dbReference type="ARBA" id="ARBA00022683"/>
    </source>
</evidence>
<dbReference type="SUPFAM" id="SSF51261">
    <property type="entry name" value="Duplicated hybrid motif"/>
    <property type="match status" value="1"/>
</dbReference>
<evidence type="ECO:0000259" key="13">
    <source>
        <dbReference type="PROSITE" id="PS51093"/>
    </source>
</evidence>
<comment type="subcellular location">
    <subcellularLocation>
        <location evidence="1">Cell membrane</location>
        <topology evidence="1">Multi-pass membrane protein</topology>
    </subcellularLocation>
</comment>
<dbReference type="InterPro" id="IPR011055">
    <property type="entry name" value="Dup_hybrid_motif"/>
</dbReference>
<dbReference type="NCBIfam" id="TIGR00826">
    <property type="entry name" value="EIIB_glc"/>
    <property type="match status" value="1"/>
</dbReference>
<evidence type="ECO:0000313" key="17">
    <source>
        <dbReference type="EMBL" id="PHH00737.1"/>
    </source>
</evidence>
<feature type="domain" description="PTS EIIB type-1" evidence="14">
    <location>
        <begin position="427"/>
        <end position="508"/>
    </location>
</feature>
<feature type="domain" description="PTS EIIC type-1" evidence="15">
    <location>
        <begin position="3"/>
        <end position="414"/>
    </location>
</feature>
<feature type="transmembrane region" description="Helical" evidence="12">
    <location>
        <begin position="357"/>
        <end position="374"/>
    </location>
</feature>
<dbReference type="InterPro" id="IPR013013">
    <property type="entry name" value="PTS_EIIC_1"/>
</dbReference>
<dbReference type="Gene3D" id="3.30.1360.60">
    <property type="entry name" value="Glucose permease domain IIB"/>
    <property type="match status" value="1"/>
</dbReference>
<evidence type="ECO:0000313" key="19">
    <source>
        <dbReference type="Proteomes" id="UP000486601"/>
    </source>
</evidence>
<sequence>MFKKSFGILQQVGKALMLPVALLPAAGILLAFGNMFQNEAFLKLAPALNSPVFQGFAKVMEQSGNIVFANLALLFAVGVAVGLAGGEGVAGLAAIVGFLIMNVTMGVVTGITPGLIGKSHPEFASVLGIPTLQTGVFGGIIIGIIAAQLYKKYYNIELPSYLGFFAGKRFVPIVTATFAIFVGLIMVFIWPPIQSGLNTFSHNMIDANKTLAAFVFGVIERALIPFGLHHIFYNPFWYQFGEYVNKAGQLVNGDQTIFFAQLKDAVPFTAGTFMTGKFPFMMFGLPAAALAIYQEAKPEKKKLVGGIMASAALTAFLTGITEPIEFSFLFVAPALFAIHCLFAGLSFMTMHILNIKIGMTFSGGIIDFILFGVVPNRTKWWLVIPVGLAFSVIYYFGFRFAIRKWNLKTPGREDDVGSESVNYSSEGSLAAKVLEALGGKENLTNLDACITRLRVSVNSIDKVNKEELKSLGASGVMVVGNNIQAIFGPKSDQLKEQIKDVISGKIITKDVKVEEPKKETVKVSSKDKFVSPIEGKILPITDVPDEVFSQKMMGDGFAIEPKNGTVVSPVDGVITTVFPTKHAIGITAENGLELLIHFGIDTVNLKGEGLEALVEQDAKIKAGDPILKVDIDKIKDKVPSIITPIIFTNLTDNQKLEIVKLGKTVKAGEEDIVNLK</sequence>
<evidence type="ECO:0000256" key="9">
    <source>
        <dbReference type="ARBA" id="ARBA00022989"/>
    </source>
</evidence>
<keyword evidence="2" id="KW-0813">Transport</keyword>
<dbReference type="FunFam" id="2.70.70.10:FF:000001">
    <property type="entry name" value="PTS system glucose-specific IIA component"/>
    <property type="match status" value="1"/>
</dbReference>
<gene>
    <name evidence="17" type="ORF">CRX47_13070</name>
    <name evidence="16" type="ORF">FDF70_05555</name>
</gene>
<dbReference type="GO" id="GO:0090563">
    <property type="term" value="F:protein-phosphocysteine-sugar phosphotransferase activity"/>
    <property type="evidence" value="ECO:0007669"/>
    <property type="project" value="TreeGrafter"/>
</dbReference>
<dbReference type="InterPro" id="IPR001996">
    <property type="entry name" value="PTS_IIB_1"/>
</dbReference>
<evidence type="ECO:0000256" key="7">
    <source>
        <dbReference type="ARBA" id="ARBA00022692"/>
    </source>
</evidence>
<evidence type="ECO:0000256" key="2">
    <source>
        <dbReference type="ARBA" id="ARBA00022448"/>
    </source>
</evidence>
<keyword evidence="18" id="KW-1185">Reference proteome</keyword>
<feature type="transmembrane region" description="Helical" evidence="12">
    <location>
        <begin position="170"/>
        <end position="190"/>
    </location>
</feature>
<keyword evidence="5" id="KW-0808">Transferase</keyword>
<dbReference type="PROSITE" id="PS51098">
    <property type="entry name" value="PTS_EIIB_TYPE_1"/>
    <property type="match status" value="1"/>
</dbReference>
<dbReference type="NCBIfam" id="TIGR00830">
    <property type="entry name" value="PTBA"/>
    <property type="match status" value="1"/>
</dbReference>
<dbReference type="Pfam" id="PF02378">
    <property type="entry name" value="PTS_EIIC"/>
    <property type="match status" value="1"/>
</dbReference>
<dbReference type="AlphaFoldDB" id="A0A7X5SX61"/>
<dbReference type="InterPro" id="IPR001127">
    <property type="entry name" value="PTS_EIIA_1_perm"/>
</dbReference>
<feature type="transmembrane region" description="Helical" evidence="12">
    <location>
        <begin position="380"/>
        <end position="402"/>
    </location>
</feature>
<name>A0A7X5SX61_CLOSG</name>
<feature type="transmembrane region" description="Helical" evidence="12">
    <location>
        <begin position="326"/>
        <end position="345"/>
    </location>
</feature>
<dbReference type="GO" id="GO:0008982">
    <property type="term" value="F:protein-N(PI)-phosphohistidine-sugar phosphotransferase activity"/>
    <property type="evidence" value="ECO:0007669"/>
    <property type="project" value="InterPro"/>
</dbReference>
<dbReference type="Proteomes" id="UP000223854">
    <property type="component" value="Unassembled WGS sequence"/>
</dbReference>
<keyword evidence="8" id="KW-0418">Kinase</keyword>
<dbReference type="GO" id="GO:0005886">
    <property type="term" value="C:plasma membrane"/>
    <property type="evidence" value="ECO:0007669"/>
    <property type="project" value="UniProtKB-SubCell"/>
</dbReference>
<feature type="active site" description="Phosphocysteine intermediate; for EIIB activity" evidence="11">
    <location>
        <position position="449"/>
    </location>
</feature>
<proteinExistence type="predicted"/>
<dbReference type="InterPro" id="IPR018113">
    <property type="entry name" value="PTrfase_EIIB_Cys"/>
</dbReference>
<evidence type="ECO:0000313" key="18">
    <source>
        <dbReference type="Proteomes" id="UP000223854"/>
    </source>
</evidence>
<comment type="caution">
    <text evidence="16">The sequence shown here is derived from an EMBL/GenBank/DDBJ whole genome shotgun (WGS) entry which is preliminary data.</text>
</comment>
<evidence type="ECO:0000256" key="1">
    <source>
        <dbReference type="ARBA" id="ARBA00004651"/>
    </source>
</evidence>
<keyword evidence="7 12" id="KW-0812">Transmembrane</keyword>
<dbReference type="CDD" id="cd00212">
    <property type="entry name" value="PTS_IIB_glc"/>
    <property type="match status" value="1"/>
</dbReference>
<evidence type="ECO:0000259" key="15">
    <source>
        <dbReference type="PROSITE" id="PS51103"/>
    </source>
</evidence>
<dbReference type="GO" id="GO:0055056">
    <property type="term" value="F:D-glucose transmembrane transporter activity"/>
    <property type="evidence" value="ECO:0007669"/>
    <property type="project" value="InterPro"/>
</dbReference>
<dbReference type="PROSITE" id="PS51093">
    <property type="entry name" value="PTS_EIIA_TYPE_1"/>
    <property type="match status" value="1"/>
</dbReference>
<evidence type="ECO:0000256" key="4">
    <source>
        <dbReference type="ARBA" id="ARBA00022597"/>
    </source>
</evidence>
<dbReference type="PANTHER" id="PTHR30009">
    <property type="entry name" value="CYTOCHROME C-TYPE SYNTHESIS PROTEIN AND PTS TRANSMEMBRANE COMPONENT"/>
    <property type="match status" value="1"/>
</dbReference>
<dbReference type="RefSeq" id="WP_003495503.1">
    <property type="nucleotide sequence ID" value="NZ_CBCRVC010000025.1"/>
</dbReference>
<dbReference type="CDD" id="cd00210">
    <property type="entry name" value="PTS_IIA_glc"/>
    <property type="match status" value="1"/>
</dbReference>
<feature type="transmembrane region" description="Helical" evidence="12">
    <location>
        <begin position="66"/>
        <end position="84"/>
    </location>
</feature>
<dbReference type="InterPro" id="IPR003352">
    <property type="entry name" value="PTS_EIIC"/>
</dbReference>
<dbReference type="FunFam" id="3.30.1360.60:FF:000001">
    <property type="entry name" value="PTS system glucose-specific IIBC component PtsG"/>
    <property type="match status" value="1"/>
</dbReference>
<dbReference type="SUPFAM" id="SSF55604">
    <property type="entry name" value="Glucose permease domain IIB"/>
    <property type="match status" value="1"/>
</dbReference>
<dbReference type="GO" id="GO:1904659">
    <property type="term" value="P:D-glucose transmembrane transport"/>
    <property type="evidence" value="ECO:0007669"/>
    <property type="project" value="InterPro"/>
</dbReference>
<feature type="transmembrane region" description="Helical" evidence="12">
    <location>
        <begin position="12"/>
        <end position="33"/>
    </location>
</feature>
<keyword evidence="4 16" id="KW-0762">Sugar transport</keyword>
<keyword evidence="10 12" id="KW-0472">Membrane</keyword>
<reference evidence="16 19" key="2">
    <citation type="submission" date="2019-04" db="EMBL/GenBank/DDBJ databases">
        <title>Genome sequencing of Clostridium botulinum Groups I-IV and Clostridium butyricum.</title>
        <authorList>
            <person name="Brunt J."/>
            <person name="Van Vliet A.H.M."/>
            <person name="Stringer S.C."/>
            <person name="Carter A.T."/>
            <person name="Peck M.W."/>
        </authorList>
    </citation>
    <scope>NUCLEOTIDE SEQUENCE [LARGE SCALE GENOMIC DNA]</scope>
    <source>
        <strain evidence="16 19">IFR 18/108</strain>
    </source>
</reference>
<evidence type="ECO:0000256" key="8">
    <source>
        <dbReference type="ARBA" id="ARBA00022777"/>
    </source>
</evidence>
<dbReference type="Proteomes" id="UP000486601">
    <property type="component" value="Unassembled WGS sequence"/>
</dbReference>
<evidence type="ECO:0000256" key="12">
    <source>
        <dbReference type="SAM" id="Phobius"/>
    </source>
</evidence>
<dbReference type="EMBL" id="PDLH01000007">
    <property type="protein sequence ID" value="PHH00737.1"/>
    <property type="molecule type" value="Genomic_DNA"/>
</dbReference>
<evidence type="ECO:0000313" key="16">
    <source>
        <dbReference type="EMBL" id="NFR60981.1"/>
    </source>
</evidence>
<feature type="domain" description="PTS EIIA type-1" evidence="13">
    <location>
        <begin position="545"/>
        <end position="649"/>
    </location>
</feature>
<evidence type="ECO:0000259" key="14">
    <source>
        <dbReference type="PROSITE" id="PS51098"/>
    </source>
</evidence>
<feature type="transmembrane region" description="Helical" evidence="12">
    <location>
        <begin position="211"/>
        <end position="233"/>
    </location>
</feature>
<dbReference type="InterPro" id="IPR050429">
    <property type="entry name" value="PTS_Glucose_EIICBA"/>
</dbReference>
<keyword evidence="3" id="KW-1003">Cell membrane</keyword>
<dbReference type="PROSITE" id="PS51103">
    <property type="entry name" value="PTS_EIIC_TYPE_1"/>
    <property type="match status" value="1"/>
</dbReference>
<dbReference type="EMBL" id="SXCS01000002">
    <property type="protein sequence ID" value="NFR60981.1"/>
    <property type="molecule type" value="Genomic_DNA"/>
</dbReference>
<organism evidence="16 19">
    <name type="scientific">Clostridium sporogenes</name>
    <dbReference type="NCBI Taxonomy" id="1509"/>
    <lineage>
        <taxon>Bacteria</taxon>
        <taxon>Bacillati</taxon>
        <taxon>Bacillota</taxon>
        <taxon>Clostridia</taxon>
        <taxon>Eubacteriales</taxon>
        <taxon>Clostridiaceae</taxon>
        <taxon>Clostridium</taxon>
    </lineage>
</organism>
<feature type="transmembrane region" description="Helical" evidence="12">
    <location>
        <begin position="303"/>
        <end position="320"/>
    </location>
</feature>
<feature type="transmembrane region" description="Helical" evidence="12">
    <location>
        <begin position="123"/>
        <end position="150"/>
    </location>
</feature>
<feature type="transmembrane region" description="Helical" evidence="12">
    <location>
        <begin position="278"/>
        <end position="296"/>
    </location>
</feature>
<evidence type="ECO:0000256" key="5">
    <source>
        <dbReference type="ARBA" id="ARBA00022679"/>
    </source>
</evidence>
<protein>
    <submittedName>
        <fullName evidence="16">PTS glucose transporter subunit IICBA</fullName>
    </submittedName>
</protein>